<protein>
    <submittedName>
        <fullName evidence="3">Amidase</fullName>
    </submittedName>
</protein>
<comment type="caution">
    <text evidence="3">The sequence shown here is derived from an EMBL/GenBank/DDBJ whole genome shotgun (WGS) entry which is preliminary data.</text>
</comment>
<feature type="signal peptide" evidence="1">
    <location>
        <begin position="1"/>
        <end position="24"/>
    </location>
</feature>
<dbReference type="AlphaFoldDB" id="A0A432WE70"/>
<feature type="domain" description="Amidase" evidence="2">
    <location>
        <begin position="55"/>
        <end position="490"/>
    </location>
</feature>
<sequence>MTVLRRCYLQFFALLAATSLIACASTEPTVKEQLAFASVAQIQQLYSSNQLSSEELVRYYQAQIAANNETGMQLRAIIDLNPDALQIARQLDQERANGTLRSPLHGMPVVLKANIATADRLPTTAGAEVLQDHYTASDAEVVAQLRQQGLIVLGKANLSEWANFRGFSSSSGWSGLGGQARNPYLPTHTPCGSSSGSAVAVAADFSLLSVGTETDGSIMCPASINGVVGVKSTRGSVSGDGIIPIASAQDIAGPMARYVDDARLLLNAMLTPVAREQMEQQQGDTKKVLLVRAYDEQFVGVEAMTERVELQLEQVGIDVVSTDQWQLPDGLGDAELEVLLYEFKRDLNQWLSDYDAPLQAATIDAVIAYNNTHADRVLVHFGQEYFEQASAIDLEASEDSYLQALQTGRQLASEFLDNLLEQHGADAIVIPSYGPAWPIDHENGDGFNFGTSTAGAVSGYPSVTLRAGFENELPLGISLIGPNYSDYQLLELARILEASGSGFVAPQMQTATE</sequence>
<keyword evidence="4" id="KW-1185">Reference proteome</keyword>
<dbReference type="PROSITE" id="PS51257">
    <property type="entry name" value="PROKAR_LIPOPROTEIN"/>
    <property type="match status" value="1"/>
</dbReference>
<dbReference type="EMBL" id="PIPO01000005">
    <property type="protein sequence ID" value="RUO31166.1"/>
    <property type="molecule type" value="Genomic_DNA"/>
</dbReference>
<dbReference type="PANTHER" id="PTHR42678">
    <property type="entry name" value="AMIDASE"/>
    <property type="match status" value="1"/>
</dbReference>
<proteinExistence type="predicted"/>
<dbReference type="Gene3D" id="3.90.1300.10">
    <property type="entry name" value="Amidase signature (AS) domain"/>
    <property type="match status" value="1"/>
</dbReference>
<dbReference type="InterPro" id="IPR036928">
    <property type="entry name" value="AS_sf"/>
</dbReference>
<name>A0A432WE70_9GAMM</name>
<dbReference type="PANTHER" id="PTHR42678:SF34">
    <property type="entry name" value="OS04G0183300 PROTEIN"/>
    <property type="match status" value="1"/>
</dbReference>
<dbReference type="InterPro" id="IPR023631">
    <property type="entry name" value="Amidase_dom"/>
</dbReference>
<reference evidence="3 4" key="1">
    <citation type="journal article" date="2011" name="Front. Microbiol.">
        <title>Genomic signatures of strain selection and enhancement in Bacillus atrophaeus var. globigii, a historical biowarfare simulant.</title>
        <authorList>
            <person name="Gibbons H.S."/>
            <person name="Broomall S.M."/>
            <person name="McNew L.A."/>
            <person name="Daligault H."/>
            <person name="Chapman C."/>
            <person name="Bruce D."/>
            <person name="Karavis M."/>
            <person name="Krepps M."/>
            <person name="McGregor P.A."/>
            <person name="Hong C."/>
            <person name="Park K.H."/>
            <person name="Akmal A."/>
            <person name="Feldman A."/>
            <person name="Lin J.S."/>
            <person name="Chang W.E."/>
            <person name="Higgs B.W."/>
            <person name="Demirev P."/>
            <person name="Lindquist J."/>
            <person name="Liem A."/>
            <person name="Fochler E."/>
            <person name="Read T.D."/>
            <person name="Tapia R."/>
            <person name="Johnson S."/>
            <person name="Bishop-Lilly K.A."/>
            <person name="Detter C."/>
            <person name="Han C."/>
            <person name="Sozhamannan S."/>
            <person name="Rosenzweig C.N."/>
            <person name="Skowronski E.W."/>
        </authorList>
    </citation>
    <scope>NUCLEOTIDE SEQUENCE [LARGE SCALE GENOMIC DNA]</scope>
    <source>
        <strain evidence="3 4">Y4G10-17</strain>
    </source>
</reference>
<feature type="chain" id="PRO_5018967863" evidence="1">
    <location>
        <begin position="25"/>
        <end position="513"/>
    </location>
</feature>
<evidence type="ECO:0000313" key="3">
    <source>
        <dbReference type="EMBL" id="RUO31166.1"/>
    </source>
</evidence>
<evidence type="ECO:0000259" key="2">
    <source>
        <dbReference type="Pfam" id="PF01425"/>
    </source>
</evidence>
<dbReference type="Proteomes" id="UP000287823">
    <property type="component" value="Unassembled WGS sequence"/>
</dbReference>
<gene>
    <name evidence="3" type="ORF">CWE14_11770</name>
</gene>
<evidence type="ECO:0000256" key="1">
    <source>
        <dbReference type="SAM" id="SignalP"/>
    </source>
</evidence>
<dbReference type="RefSeq" id="WP_126799545.1">
    <property type="nucleotide sequence ID" value="NZ_PIPO01000005.1"/>
</dbReference>
<evidence type="ECO:0000313" key="4">
    <source>
        <dbReference type="Proteomes" id="UP000287823"/>
    </source>
</evidence>
<keyword evidence="1" id="KW-0732">Signal</keyword>
<accession>A0A432WE70</accession>
<dbReference type="Pfam" id="PF01425">
    <property type="entry name" value="Amidase"/>
    <property type="match status" value="1"/>
</dbReference>
<dbReference type="SUPFAM" id="SSF75304">
    <property type="entry name" value="Amidase signature (AS) enzymes"/>
    <property type="match status" value="1"/>
</dbReference>
<organism evidence="3 4">
    <name type="scientific">Aliidiomarina soli</name>
    <dbReference type="NCBI Taxonomy" id="1928574"/>
    <lineage>
        <taxon>Bacteria</taxon>
        <taxon>Pseudomonadati</taxon>
        <taxon>Pseudomonadota</taxon>
        <taxon>Gammaproteobacteria</taxon>
        <taxon>Alteromonadales</taxon>
        <taxon>Idiomarinaceae</taxon>
        <taxon>Aliidiomarina</taxon>
    </lineage>
</organism>